<keyword evidence="1" id="KW-0812">Transmembrane</keyword>
<gene>
    <name evidence="3" type="ORF">DFR35_1769</name>
</gene>
<evidence type="ECO:0000259" key="2">
    <source>
        <dbReference type="Pfam" id="PF05425"/>
    </source>
</evidence>
<dbReference type="Pfam" id="PF05425">
    <property type="entry name" value="CopD"/>
    <property type="match status" value="1"/>
</dbReference>
<sequence length="153" mass="16388">MMPVLILLHLVGVIIWVGGMFFAHYCLRPVAVAQLAPPQRLPLLAGVLGRFFAVVAIAVGVILGSGFAMFFVVGFKNALLHWHVMMATGLVMAGVFAYIYGGVYPRLVAGVTTQDWPAAGAAMDRIRKLVAFNLHLGFLTIVVATLGAYFGRG</sequence>
<organism evidence="3 4">
    <name type="scientific">Sulfurisoma sediminicola</name>
    <dbReference type="NCBI Taxonomy" id="1381557"/>
    <lineage>
        <taxon>Bacteria</taxon>
        <taxon>Pseudomonadati</taxon>
        <taxon>Pseudomonadota</taxon>
        <taxon>Betaproteobacteria</taxon>
        <taxon>Nitrosomonadales</taxon>
        <taxon>Sterolibacteriaceae</taxon>
        <taxon>Sulfurisoma</taxon>
    </lineage>
</organism>
<keyword evidence="1" id="KW-0472">Membrane</keyword>
<evidence type="ECO:0000313" key="3">
    <source>
        <dbReference type="EMBL" id="RLJ65113.1"/>
    </source>
</evidence>
<keyword evidence="1" id="KW-1133">Transmembrane helix</keyword>
<feature type="domain" description="Copper resistance protein D" evidence="2">
    <location>
        <begin position="46"/>
        <end position="145"/>
    </location>
</feature>
<dbReference type="InterPro" id="IPR008457">
    <property type="entry name" value="Cu-R_CopD_dom"/>
</dbReference>
<dbReference type="Proteomes" id="UP000268908">
    <property type="component" value="Unassembled WGS sequence"/>
</dbReference>
<evidence type="ECO:0000256" key="1">
    <source>
        <dbReference type="SAM" id="Phobius"/>
    </source>
</evidence>
<name>A0A497XDS9_9PROT</name>
<reference evidence="3 4" key="1">
    <citation type="submission" date="2018-10" db="EMBL/GenBank/DDBJ databases">
        <title>Genomic Encyclopedia of Type Strains, Phase IV (KMG-IV): sequencing the most valuable type-strain genomes for metagenomic binning, comparative biology and taxonomic classification.</title>
        <authorList>
            <person name="Goeker M."/>
        </authorList>
    </citation>
    <scope>NUCLEOTIDE SEQUENCE [LARGE SCALE GENOMIC DNA]</scope>
    <source>
        <strain evidence="3 4">DSM 26916</strain>
    </source>
</reference>
<dbReference type="EMBL" id="RCCI01000005">
    <property type="protein sequence ID" value="RLJ65113.1"/>
    <property type="molecule type" value="Genomic_DNA"/>
</dbReference>
<feature type="transmembrane region" description="Helical" evidence="1">
    <location>
        <begin position="47"/>
        <end position="73"/>
    </location>
</feature>
<keyword evidence="4" id="KW-1185">Reference proteome</keyword>
<feature type="transmembrane region" description="Helical" evidence="1">
    <location>
        <begin position="6"/>
        <end position="27"/>
    </location>
</feature>
<comment type="caution">
    <text evidence="3">The sequence shown here is derived from an EMBL/GenBank/DDBJ whole genome shotgun (WGS) entry which is preliminary data.</text>
</comment>
<feature type="transmembrane region" description="Helical" evidence="1">
    <location>
        <begin position="79"/>
        <end position="100"/>
    </location>
</feature>
<evidence type="ECO:0000313" key="4">
    <source>
        <dbReference type="Proteomes" id="UP000268908"/>
    </source>
</evidence>
<proteinExistence type="predicted"/>
<dbReference type="AlphaFoldDB" id="A0A497XDS9"/>
<accession>A0A497XDS9</accession>
<protein>
    <submittedName>
        <fullName evidence="3">Putative membrane protein</fullName>
    </submittedName>
</protein>
<dbReference type="GO" id="GO:0016020">
    <property type="term" value="C:membrane"/>
    <property type="evidence" value="ECO:0007669"/>
    <property type="project" value="InterPro"/>
</dbReference>
<feature type="transmembrane region" description="Helical" evidence="1">
    <location>
        <begin position="129"/>
        <end position="150"/>
    </location>
</feature>